<reference evidence="2 3" key="1">
    <citation type="submission" date="2014-07" db="EMBL/GenBank/DDBJ databases">
        <title>Isolation and characterization of Rhizobium leguminosarum phages from western Canadian soils and complete genome sequences of rhizobiophages vB_RleS_L338C and vB_RleM_P10VF.</title>
        <authorList>
            <person name="Restrepo-Cordoba M."/>
            <person name="Halmillawewa A.P."/>
            <person name="Perry B."/>
            <person name="Hynes M.F."/>
            <person name="Yost C.K."/>
        </authorList>
    </citation>
    <scope>NUCLEOTIDE SEQUENCE [LARGE SCALE GENOMIC DNA]</scope>
</reference>
<dbReference type="RefSeq" id="YP_009099740.1">
    <property type="nucleotide sequence ID" value="NC_025429.1"/>
</dbReference>
<dbReference type="Proteomes" id="UP000204140">
    <property type="component" value="Segment"/>
</dbReference>
<dbReference type="GeneID" id="22109807"/>
<keyword evidence="3" id="KW-1185">Reference proteome</keyword>
<gene>
    <name evidence="2" type="ORF">P10VF_001</name>
</gene>
<protein>
    <submittedName>
        <fullName evidence="2">Uncharacterized protein</fullName>
    </submittedName>
</protein>
<keyword evidence="1" id="KW-1133">Transmembrane helix</keyword>
<evidence type="ECO:0000313" key="3">
    <source>
        <dbReference type="Proteomes" id="UP000204140"/>
    </source>
</evidence>
<keyword evidence="1" id="KW-0472">Membrane</keyword>
<feature type="transmembrane region" description="Helical" evidence="1">
    <location>
        <begin position="14"/>
        <end position="33"/>
    </location>
</feature>
<evidence type="ECO:0000313" key="2">
    <source>
        <dbReference type="EMBL" id="AIK68214.1"/>
    </source>
</evidence>
<accession>A0A076YN30</accession>
<organism evidence="2 3">
    <name type="scientific">Rhizobium phage vB_RleM_P10VF</name>
    <dbReference type="NCBI Taxonomy" id="1527770"/>
    <lineage>
        <taxon>Viruses</taxon>
        <taxon>Duplodnaviria</taxon>
        <taxon>Heunggongvirae</taxon>
        <taxon>Uroviricota</taxon>
        <taxon>Caudoviricetes</taxon>
        <taxon>Pootjesviridae</taxon>
        <taxon>Innesvirus</taxon>
        <taxon>Innesvirus P10VF</taxon>
    </lineage>
</organism>
<sequence length="38" mass="4716">MLDKFRRFIKAHHGWIYLISVVIAYTFIVYMSYRPESY</sequence>
<dbReference type="EMBL" id="KM199770">
    <property type="protein sequence ID" value="AIK68214.1"/>
    <property type="molecule type" value="Genomic_DNA"/>
</dbReference>
<dbReference type="KEGG" id="vg:22109807"/>
<name>A0A076YN30_9CAUD</name>
<keyword evidence="1" id="KW-0812">Transmembrane</keyword>
<evidence type="ECO:0000256" key="1">
    <source>
        <dbReference type="SAM" id="Phobius"/>
    </source>
</evidence>
<proteinExistence type="predicted"/>